<evidence type="ECO:0000313" key="7">
    <source>
        <dbReference type="EMBL" id="KRM93664.1"/>
    </source>
</evidence>
<proteinExistence type="inferred from homology"/>
<keyword evidence="8" id="KW-1185">Reference proteome</keyword>
<dbReference type="PATRIC" id="fig|1423802.4.peg.392"/>
<comment type="function">
    <text evidence="5">Involved in formation and maintenance of cell shape.</text>
</comment>
<evidence type="ECO:0000256" key="5">
    <source>
        <dbReference type="PIRNR" id="PIRNR038471"/>
    </source>
</evidence>
<dbReference type="NCBIfam" id="TIGR00219">
    <property type="entry name" value="mreC"/>
    <property type="match status" value="1"/>
</dbReference>
<dbReference type="InterPro" id="IPR042177">
    <property type="entry name" value="Cell/Rod_1"/>
</dbReference>
<evidence type="ECO:0000256" key="2">
    <source>
        <dbReference type="ARBA" id="ARBA00013855"/>
    </source>
</evidence>
<dbReference type="PIRSF" id="PIRSF038471">
    <property type="entry name" value="MreC"/>
    <property type="match status" value="1"/>
</dbReference>
<gene>
    <name evidence="7" type="ORF">FC56_GL000381</name>
</gene>
<evidence type="ECO:0000259" key="6">
    <source>
        <dbReference type="Pfam" id="PF04085"/>
    </source>
</evidence>
<evidence type="ECO:0000256" key="4">
    <source>
        <dbReference type="ARBA" id="ARBA00032089"/>
    </source>
</evidence>
<sequence>MEATMQKFFSNRKLVIFIICLIISFGLMTVSVAVRNKRSTPPVVQQFGNDIVGFADNVVATPMNGIHHGFVSIKNLLNTYEENQQLKSQVNQLTQTKVKDQILTKENKQLKRQAKVGNTLTSYSKINAAVITRTPSSWNSQIIINKGQAAGIKKNMPVIAGKGLIGTVSEVNKTNSKVVLVSNTSQNSNRFAVQIINGAGKVVNGIITSYDGTNNQITMGNVTSKAKLKKGDKVTTSGLGGVMPKGIYVGTVAKITEDDYGLAKKVYITPAANLNDIEVVSVAVRNSGVN</sequence>
<evidence type="ECO:0000313" key="8">
    <source>
        <dbReference type="Proteomes" id="UP000051256"/>
    </source>
</evidence>
<dbReference type="Proteomes" id="UP000051256">
    <property type="component" value="Unassembled WGS sequence"/>
</dbReference>
<dbReference type="Gene3D" id="2.40.10.340">
    <property type="entry name" value="Rod shape-determining protein MreC, domain 1"/>
    <property type="match status" value="1"/>
</dbReference>
<dbReference type="EMBL" id="AYZR01000008">
    <property type="protein sequence ID" value="KRM93664.1"/>
    <property type="molecule type" value="Genomic_DNA"/>
</dbReference>
<dbReference type="Gene3D" id="2.40.10.350">
    <property type="entry name" value="Rod shape-determining protein MreC, domain 2"/>
    <property type="match status" value="1"/>
</dbReference>
<dbReference type="PANTHER" id="PTHR34138:SF1">
    <property type="entry name" value="CELL SHAPE-DETERMINING PROTEIN MREC"/>
    <property type="match status" value="1"/>
</dbReference>
<accession>A0A0R2CRB4</accession>
<organism evidence="7 8">
    <name type="scientific">Lentilactobacillus senioris DSM 24302 = JCM 17472</name>
    <dbReference type="NCBI Taxonomy" id="1423802"/>
    <lineage>
        <taxon>Bacteria</taxon>
        <taxon>Bacillati</taxon>
        <taxon>Bacillota</taxon>
        <taxon>Bacilli</taxon>
        <taxon>Lactobacillales</taxon>
        <taxon>Lactobacillaceae</taxon>
        <taxon>Lentilactobacillus</taxon>
    </lineage>
</organism>
<evidence type="ECO:0000256" key="3">
    <source>
        <dbReference type="ARBA" id="ARBA00022960"/>
    </source>
</evidence>
<dbReference type="GO" id="GO:0005886">
    <property type="term" value="C:plasma membrane"/>
    <property type="evidence" value="ECO:0007669"/>
    <property type="project" value="TreeGrafter"/>
</dbReference>
<feature type="domain" description="Rod shape-determining protein MreC beta-barrel core" evidence="6">
    <location>
        <begin position="130"/>
        <end position="283"/>
    </location>
</feature>
<reference evidence="7 8" key="1">
    <citation type="journal article" date="2015" name="Genome Announc.">
        <title>Expanding the biotechnology potential of lactobacilli through comparative genomics of 213 strains and associated genera.</title>
        <authorList>
            <person name="Sun Z."/>
            <person name="Harris H.M."/>
            <person name="McCann A."/>
            <person name="Guo C."/>
            <person name="Argimon S."/>
            <person name="Zhang W."/>
            <person name="Yang X."/>
            <person name="Jeffery I.B."/>
            <person name="Cooney J.C."/>
            <person name="Kagawa T.F."/>
            <person name="Liu W."/>
            <person name="Song Y."/>
            <person name="Salvetti E."/>
            <person name="Wrobel A."/>
            <person name="Rasinkangas P."/>
            <person name="Parkhill J."/>
            <person name="Rea M.C."/>
            <person name="O'Sullivan O."/>
            <person name="Ritari J."/>
            <person name="Douillard F.P."/>
            <person name="Paul Ross R."/>
            <person name="Yang R."/>
            <person name="Briner A.E."/>
            <person name="Felis G.E."/>
            <person name="de Vos W.M."/>
            <person name="Barrangou R."/>
            <person name="Klaenhammer T.R."/>
            <person name="Caufield P.W."/>
            <person name="Cui Y."/>
            <person name="Zhang H."/>
            <person name="O'Toole P.W."/>
        </authorList>
    </citation>
    <scope>NUCLEOTIDE SEQUENCE [LARGE SCALE GENOMIC DNA]</scope>
    <source>
        <strain evidence="7 8">DSM 24302</strain>
    </source>
</reference>
<dbReference type="Pfam" id="PF04085">
    <property type="entry name" value="MreC"/>
    <property type="match status" value="1"/>
</dbReference>
<protein>
    <recommendedName>
        <fullName evidence="2 5">Cell shape-determining protein MreC</fullName>
    </recommendedName>
    <alternativeName>
        <fullName evidence="4 5">Cell shape protein MreC</fullName>
    </alternativeName>
</protein>
<dbReference type="PANTHER" id="PTHR34138">
    <property type="entry name" value="CELL SHAPE-DETERMINING PROTEIN MREC"/>
    <property type="match status" value="1"/>
</dbReference>
<comment type="caution">
    <text evidence="7">The sequence shown here is derived from an EMBL/GenBank/DDBJ whole genome shotgun (WGS) entry which is preliminary data.</text>
</comment>
<name>A0A0R2CRB4_9LACO</name>
<evidence type="ECO:0000256" key="1">
    <source>
        <dbReference type="ARBA" id="ARBA00009369"/>
    </source>
</evidence>
<dbReference type="STRING" id="1423802.FC56_GL000381"/>
<dbReference type="InterPro" id="IPR007221">
    <property type="entry name" value="MreC"/>
</dbReference>
<dbReference type="AlphaFoldDB" id="A0A0R2CRB4"/>
<dbReference type="GO" id="GO:0008360">
    <property type="term" value="P:regulation of cell shape"/>
    <property type="evidence" value="ECO:0007669"/>
    <property type="project" value="UniProtKB-KW"/>
</dbReference>
<keyword evidence="3 5" id="KW-0133">Cell shape</keyword>
<dbReference type="InterPro" id="IPR055342">
    <property type="entry name" value="MreC_beta-barrel_core"/>
</dbReference>
<dbReference type="InterPro" id="IPR042175">
    <property type="entry name" value="Cell/Rod_MreC_2"/>
</dbReference>
<comment type="similarity">
    <text evidence="1 5">Belongs to the MreC family.</text>
</comment>